<feature type="region of interest" description="Disordered" evidence="7">
    <location>
        <begin position="738"/>
        <end position="774"/>
    </location>
</feature>
<evidence type="ECO:0000313" key="9">
    <source>
        <dbReference type="EMBL" id="QOU21522.1"/>
    </source>
</evidence>
<dbReference type="PANTHER" id="PTHR34105">
    <property type="entry name" value="PROLINE-, GLUTAMIC ACID- AND LEUCINE-RICH PROTEIN 1"/>
    <property type="match status" value="1"/>
</dbReference>
<evidence type="ECO:0000256" key="5">
    <source>
        <dbReference type="ARBA" id="ARBA00022552"/>
    </source>
</evidence>
<dbReference type="GO" id="GO:0005634">
    <property type="term" value="C:nucleus"/>
    <property type="evidence" value="ECO:0007669"/>
    <property type="project" value="UniProtKB-SubCell"/>
</dbReference>
<feature type="compositionally biased region" description="Basic and acidic residues" evidence="7">
    <location>
        <begin position="689"/>
        <end position="724"/>
    </location>
</feature>
<dbReference type="Pfam" id="PF08167">
    <property type="entry name" value="RIX1"/>
    <property type="match status" value="1"/>
</dbReference>
<dbReference type="SUPFAM" id="SSF48371">
    <property type="entry name" value="ARM repeat"/>
    <property type="match status" value="1"/>
</dbReference>
<evidence type="ECO:0000256" key="4">
    <source>
        <dbReference type="ARBA" id="ARBA00021502"/>
    </source>
</evidence>
<comment type="subcellular location">
    <subcellularLocation>
        <location evidence="2">Nucleus</location>
    </subcellularLocation>
</comment>
<reference evidence="9" key="2">
    <citation type="journal article" name="BMC Genomics">
        <title>New genome assemblies reveal patterns of domestication and adaptation across Brettanomyces (Dekkera) species.</title>
        <authorList>
            <person name="Roach M.J."/>
            <person name="Borneman A.R."/>
        </authorList>
    </citation>
    <scope>NUCLEOTIDE SEQUENCE</scope>
    <source>
        <strain evidence="9">UCD 2041</strain>
    </source>
</reference>
<accession>A0A871RET4</accession>
<comment type="function">
    <text evidence="1">Component of the RIX1 complex required for processing of ITS2 sequences from 35S pre-rRNA and the nucleoplasmic transit of the pre-60S ribosomal subunits. Regulates pre-60S association of the critical remodeling factor MDN1.</text>
</comment>
<dbReference type="GO" id="GO:0006364">
    <property type="term" value="P:rRNA processing"/>
    <property type="evidence" value="ECO:0007669"/>
    <property type="project" value="UniProtKB-KW"/>
</dbReference>
<dbReference type="OrthoDB" id="20900at2759"/>
<evidence type="ECO:0000256" key="1">
    <source>
        <dbReference type="ARBA" id="ARBA00003770"/>
    </source>
</evidence>
<dbReference type="PANTHER" id="PTHR34105:SF1">
    <property type="entry name" value="PROLINE-, GLUTAMIC ACID- AND LEUCINE-RICH PROTEIN 1"/>
    <property type="match status" value="1"/>
</dbReference>
<protein>
    <recommendedName>
        <fullName evidence="4">Pre-rRNA-processing protein RIX1</fullName>
    </recommendedName>
</protein>
<evidence type="ECO:0000256" key="7">
    <source>
        <dbReference type="SAM" id="MobiDB-lite"/>
    </source>
</evidence>
<comment type="similarity">
    <text evidence="3">Belongs to the RIX1/PELP1 family.</text>
</comment>
<sequence>MISKSSSLDAIINVLDGENIFDYDLSLILRTLSKASTISDASQVDINHICSRVNNYLLSKRDDFRWIGCKLFVVISLHLRILMSPYLKEMIGSMVKILSSKCFITDYSNPNKEKLATLQSASEALKFAISRIRSKPTLTREVLTPRLPSIIAALIDNIALIPEDAIQTLYNILLYHSTTFRPFGSKFETQLSNLLAGDDNYFSMDPCLVNLCFRCLALLSFSLSREGPEKIWKKKVSNLLLEMRSILSIYDELLETSQDPDFASRMKLLPDDRSDSITENFVFDSLNIDIAENPLDLFKISKRIEALCAFISAYISIPTLTTVRVPLAQFVTLGELLTSMNVGYLPIKRDIRDPLTRVFISQSLKQVNRAGIHFIQSLESNFPTEILLHHTSILSTLDSAIPVTISKGKATMDKKAVAEDEELVVDVINASTELISNVGTLSDSSTIDHIVSAALIIVKPQIPDISGMSTGLESAENGGNNGKGSTNFTGNRRNNRKGRKHSNIIGLSDIVAHSELFVFSATERVMHIIRQFFSITLSNCKLSPSKVVKITRFGILDAIKNKEILNNGVANKRNKDIIDLLEALALNPAQRGLPVSVLPIVSTLIGKKDRMLSLLLNPRFPPMSTIVGQITDANLEEINSPEEEDDEELEGQRTKSNMKNSANSNEEAEKLERKRKLEEDKAVQSLKRARQENEDELRNIAMKEEKERTESKKQAVAEDKAEVETLSAKVEETFVKVDRETEKVESVGQNVASDSDSDSDIELPPIVVDDEDED</sequence>
<evidence type="ECO:0000256" key="2">
    <source>
        <dbReference type="ARBA" id="ARBA00004123"/>
    </source>
</evidence>
<reference evidence="9" key="1">
    <citation type="submission" date="2020-10" db="EMBL/GenBank/DDBJ databases">
        <authorList>
            <person name="Palmer J.M."/>
        </authorList>
    </citation>
    <scope>NUCLEOTIDE SEQUENCE</scope>
    <source>
        <strain evidence="9">UCD 2041</strain>
    </source>
</reference>
<feature type="compositionally biased region" description="Polar residues" evidence="7">
    <location>
        <begin position="654"/>
        <end position="665"/>
    </location>
</feature>
<dbReference type="RefSeq" id="XP_041138015.1">
    <property type="nucleotide sequence ID" value="XM_041279801.1"/>
</dbReference>
<dbReference type="Proteomes" id="UP000663131">
    <property type="component" value="Chromosome 8"/>
</dbReference>
<dbReference type="KEGG" id="bbrx:BRETT_001246"/>
<evidence type="ECO:0000256" key="6">
    <source>
        <dbReference type="ARBA" id="ARBA00023242"/>
    </source>
</evidence>
<keyword evidence="6" id="KW-0539">Nucleus</keyword>
<dbReference type="InterPro" id="IPR016024">
    <property type="entry name" value="ARM-type_fold"/>
</dbReference>
<feature type="region of interest" description="Disordered" evidence="7">
    <location>
        <begin position="638"/>
        <end position="724"/>
    </location>
</feature>
<feature type="region of interest" description="Disordered" evidence="7">
    <location>
        <begin position="471"/>
        <end position="499"/>
    </location>
</feature>
<dbReference type="GeneID" id="64573171"/>
<name>A0A871RET4_DEKBR</name>
<feature type="domain" description="Pre-rRNA-processing protein RIX1 N-terminal" evidence="8">
    <location>
        <begin position="22"/>
        <end position="199"/>
    </location>
</feature>
<proteinExistence type="inferred from homology"/>
<evidence type="ECO:0000313" key="10">
    <source>
        <dbReference type="Proteomes" id="UP000663131"/>
    </source>
</evidence>
<keyword evidence="5" id="KW-0698">rRNA processing</keyword>
<evidence type="ECO:0000256" key="3">
    <source>
        <dbReference type="ARBA" id="ARBA00010511"/>
    </source>
</evidence>
<organism evidence="9 10">
    <name type="scientific">Dekkera bruxellensis</name>
    <name type="common">Brettanomyces custersii</name>
    <dbReference type="NCBI Taxonomy" id="5007"/>
    <lineage>
        <taxon>Eukaryota</taxon>
        <taxon>Fungi</taxon>
        <taxon>Dikarya</taxon>
        <taxon>Ascomycota</taxon>
        <taxon>Saccharomycotina</taxon>
        <taxon>Pichiomycetes</taxon>
        <taxon>Pichiales</taxon>
        <taxon>Pichiaceae</taxon>
        <taxon>Brettanomyces</taxon>
    </lineage>
</organism>
<evidence type="ECO:0000259" key="8">
    <source>
        <dbReference type="Pfam" id="PF08167"/>
    </source>
</evidence>
<gene>
    <name evidence="9" type="ORF">BRETT_001246</name>
</gene>
<feature type="compositionally biased region" description="Basic and acidic residues" evidence="7">
    <location>
        <begin position="667"/>
        <end position="682"/>
    </location>
</feature>
<dbReference type="EMBL" id="CP063136">
    <property type="protein sequence ID" value="QOU21522.1"/>
    <property type="molecule type" value="Genomic_DNA"/>
</dbReference>
<dbReference type="InterPro" id="IPR012583">
    <property type="entry name" value="RIX1_N"/>
</dbReference>
<feature type="compositionally biased region" description="Acidic residues" evidence="7">
    <location>
        <begin position="639"/>
        <end position="649"/>
    </location>
</feature>
<dbReference type="AlphaFoldDB" id="A0A871RET4"/>